<keyword evidence="1" id="KW-0812">Transmembrane</keyword>
<dbReference type="AlphaFoldDB" id="A0A222FMW6"/>
<dbReference type="PANTHER" id="PTHR43283">
    <property type="entry name" value="BETA-LACTAMASE-RELATED"/>
    <property type="match status" value="1"/>
</dbReference>
<keyword evidence="3" id="KW-0378">Hydrolase</keyword>
<dbReference type="InterPro" id="IPR050789">
    <property type="entry name" value="Diverse_Enzym_Activities"/>
</dbReference>
<dbReference type="KEGG" id="bsan:CHH28_17585"/>
<dbReference type="EMBL" id="CP022530">
    <property type="protein sequence ID" value="ASP40377.1"/>
    <property type="molecule type" value="Genomic_DNA"/>
</dbReference>
<evidence type="ECO:0000259" key="2">
    <source>
        <dbReference type="Pfam" id="PF00144"/>
    </source>
</evidence>
<keyword evidence="1" id="KW-1133">Transmembrane helix</keyword>
<name>A0A222FMW6_9GAMM</name>
<dbReference type="GO" id="GO:0016787">
    <property type="term" value="F:hydrolase activity"/>
    <property type="evidence" value="ECO:0007669"/>
    <property type="project" value="UniProtKB-KW"/>
</dbReference>
<keyword evidence="1" id="KW-0472">Membrane</keyword>
<reference evidence="3 4" key="1">
    <citation type="submission" date="2017-07" db="EMBL/GenBank/DDBJ databases">
        <title>Annotated genome sequence of Bacterioplanes sanyensis isolated from Red Sea.</title>
        <authorList>
            <person name="Rehman Z.U."/>
        </authorList>
    </citation>
    <scope>NUCLEOTIDE SEQUENCE [LARGE SCALE GENOMIC DNA]</scope>
    <source>
        <strain evidence="3 4">NV9</strain>
    </source>
</reference>
<gene>
    <name evidence="3" type="ORF">CHH28_17585</name>
</gene>
<evidence type="ECO:0000256" key="1">
    <source>
        <dbReference type="SAM" id="Phobius"/>
    </source>
</evidence>
<keyword evidence="4" id="KW-1185">Reference proteome</keyword>
<dbReference type="Pfam" id="PF00144">
    <property type="entry name" value="Beta-lactamase"/>
    <property type="match status" value="1"/>
</dbReference>
<evidence type="ECO:0000313" key="3">
    <source>
        <dbReference type="EMBL" id="ASP40377.1"/>
    </source>
</evidence>
<evidence type="ECO:0000313" key="4">
    <source>
        <dbReference type="Proteomes" id="UP000202440"/>
    </source>
</evidence>
<feature type="transmembrane region" description="Helical" evidence="1">
    <location>
        <begin position="81"/>
        <end position="100"/>
    </location>
</feature>
<dbReference type="SUPFAM" id="SSF56601">
    <property type="entry name" value="beta-lactamase/transpeptidase-like"/>
    <property type="match status" value="1"/>
</dbReference>
<dbReference type="Gene3D" id="3.40.710.10">
    <property type="entry name" value="DD-peptidase/beta-lactamase superfamily"/>
    <property type="match status" value="1"/>
</dbReference>
<accession>A0A222FMW6</accession>
<feature type="domain" description="Beta-lactamase-related" evidence="2">
    <location>
        <begin position="215"/>
        <end position="493"/>
    </location>
</feature>
<proteinExistence type="predicted"/>
<protein>
    <submittedName>
        <fullName evidence="3">Serine hydrolase</fullName>
    </submittedName>
</protein>
<dbReference type="InterPro" id="IPR012338">
    <property type="entry name" value="Beta-lactam/transpept-like"/>
</dbReference>
<dbReference type="InterPro" id="IPR001466">
    <property type="entry name" value="Beta-lactam-related"/>
</dbReference>
<dbReference type="PANTHER" id="PTHR43283:SF7">
    <property type="entry name" value="BETA-LACTAMASE-RELATED DOMAIN-CONTAINING PROTEIN"/>
    <property type="match status" value="1"/>
</dbReference>
<organism evidence="3 4">
    <name type="scientific">Bacterioplanes sanyensis</name>
    <dbReference type="NCBI Taxonomy" id="1249553"/>
    <lineage>
        <taxon>Bacteria</taxon>
        <taxon>Pseudomonadati</taxon>
        <taxon>Pseudomonadota</taxon>
        <taxon>Gammaproteobacteria</taxon>
        <taxon>Oceanospirillales</taxon>
        <taxon>Oceanospirillaceae</taxon>
        <taxon>Bacterioplanes</taxon>
    </lineage>
</organism>
<sequence>MSACSSCVRTCRCRNCSSRWRCFSTGSNSGCNKATRHCSSLWRRRWQRPQSSPIRNTDEAHTDRGATLIETGGHMRVLKHLLLFVLALAMVAAPLIYLSLGRTVVAGYAAKTLCSGLWVSGLPQDWLQQQAIAPALEPLSAWIDYQVDESARQVRASVLGYQRQARFIQGRGCTLLTGDSASLAIEPTVLVGKAQRPLWRHEPHPTPAWLDALLDQAFAEPDDERRQTLAIAIAHQGNLLVERYRAPVQPTTPLLGWSMNKSLLASWVGVQAHRGEIHPDTPANTRFAQLPPELTLRQLLQMTSGLEFREWYQPGDDVTNMLYHQGDMAAFVASRPLRHRSGYHWAYSSGDSNLAMAILQQSMREPLDAWLQRHVWQPLGIVGAVMERDVSGTLVASSYGYMTARQWLRVGQWWLDGWHQRASNLPDHWMQQATTASASNPDQHYGMGFWLNGIKADGNRRFNQLPAEVFWARGHDGQYVMVLPQHELVIARFGLTPGKNDGLEALAAGLIQHLEEKTPL</sequence>
<dbReference type="Proteomes" id="UP000202440">
    <property type="component" value="Chromosome"/>
</dbReference>